<dbReference type="EMBL" id="FNDE01000024">
    <property type="protein sequence ID" value="SDH42349.1"/>
    <property type="molecule type" value="Genomic_DNA"/>
</dbReference>
<dbReference type="SMART" id="SM00346">
    <property type="entry name" value="HTH_ICLR"/>
    <property type="match status" value="1"/>
</dbReference>
<dbReference type="CDD" id="cd00090">
    <property type="entry name" value="HTH_ARSR"/>
    <property type="match status" value="1"/>
</dbReference>
<dbReference type="GO" id="GO:0003677">
    <property type="term" value="F:DNA binding"/>
    <property type="evidence" value="ECO:0007669"/>
    <property type="project" value="UniProtKB-KW"/>
</dbReference>
<dbReference type="InterPro" id="IPR011991">
    <property type="entry name" value="ArsR-like_HTH"/>
</dbReference>
<dbReference type="InterPro" id="IPR036390">
    <property type="entry name" value="WH_DNA-bd_sf"/>
</dbReference>
<evidence type="ECO:0000313" key="6">
    <source>
        <dbReference type="EMBL" id="SDH42349.1"/>
    </source>
</evidence>
<protein>
    <submittedName>
        <fullName evidence="6">DNA-binding transcriptional regulator, IclR family</fullName>
    </submittedName>
</protein>
<dbReference type="GO" id="GO:0045892">
    <property type="term" value="P:negative regulation of DNA-templated transcription"/>
    <property type="evidence" value="ECO:0007669"/>
    <property type="project" value="TreeGrafter"/>
</dbReference>
<reference evidence="6 7" key="1">
    <citation type="submission" date="2016-10" db="EMBL/GenBank/DDBJ databases">
        <authorList>
            <person name="de Groot N.N."/>
        </authorList>
    </citation>
    <scope>NUCLEOTIDE SEQUENCE [LARGE SCALE GENOMIC DNA]</scope>
    <source>
        <strain evidence="6 7">L 420-91</strain>
    </source>
</reference>
<keyword evidence="1" id="KW-0805">Transcription regulation</keyword>
<feature type="domain" description="HTH iclR-type" evidence="4">
    <location>
        <begin position="4"/>
        <end position="64"/>
    </location>
</feature>
<dbReference type="SUPFAM" id="SSF46785">
    <property type="entry name" value="Winged helix' DNA-binding domain"/>
    <property type="match status" value="1"/>
</dbReference>
<accession>A0A1G8CAK2</accession>
<dbReference type="AlphaFoldDB" id="A0A1G8CAK2"/>
<dbReference type="PANTHER" id="PTHR30136:SF24">
    <property type="entry name" value="HTH-TYPE TRANSCRIPTIONAL REPRESSOR ALLR"/>
    <property type="match status" value="1"/>
</dbReference>
<gene>
    <name evidence="6" type="ORF">SAMN04489735_102411</name>
</gene>
<dbReference type="SUPFAM" id="SSF55781">
    <property type="entry name" value="GAF domain-like"/>
    <property type="match status" value="1"/>
</dbReference>
<dbReference type="InterPro" id="IPR050707">
    <property type="entry name" value="HTH_MetabolicPath_Reg"/>
</dbReference>
<sequence>MGGNKTVVKSLEILKLFYEHDRLTLQEMVEISNIPKTSVYRQVKSLEEMGLLTRDIDGKYRLGLIFIKLGQLVADRLDIRQVALPFMHKLRDEMGEAVNLIVREGNEAIYIEKVDTKKPVRLYTRVGRRSPLYAGACSRILLAFMPPEEAEQYIAQTELKAIASGTITDKERLRQVIVESQKNGYSVSYSELEDHSAAVAAPIYNHKGEVVAGLSMAGLEAHYAPDKLPPLIKKIKQTAREISLQLGWRDE</sequence>
<dbReference type="PANTHER" id="PTHR30136">
    <property type="entry name" value="HELIX-TURN-HELIX TRANSCRIPTIONAL REGULATOR, ICLR FAMILY"/>
    <property type="match status" value="1"/>
</dbReference>
<dbReference type="InterPro" id="IPR014757">
    <property type="entry name" value="Tscrpt_reg_IclR_C"/>
</dbReference>
<dbReference type="InterPro" id="IPR029016">
    <property type="entry name" value="GAF-like_dom_sf"/>
</dbReference>
<dbReference type="Gene3D" id="3.30.450.40">
    <property type="match status" value="1"/>
</dbReference>
<dbReference type="Proteomes" id="UP000198956">
    <property type="component" value="Unassembled WGS sequence"/>
</dbReference>
<keyword evidence="3" id="KW-0804">Transcription</keyword>
<dbReference type="PROSITE" id="PS51077">
    <property type="entry name" value="HTH_ICLR"/>
    <property type="match status" value="1"/>
</dbReference>
<evidence type="ECO:0000259" key="4">
    <source>
        <dbReference type="PROSITE" id="PS51077"/>
    </source>
</evidence>
<dbReference type="InterPro" id="IPR036388">
    <property type="entry name" value="WH-like_DNA-bd_sf"/>
</dbReference>
<dbReference type="Pfam" id="PF01614">
    <property type="entry name" value="IclR_C"/>
    <property type="match status" value="1"/>
</dbReference>
<keyword evidence="2 6" id="KW-0238">DNA-binding</keyword>
<evidence type="ECO:0000313" key="7">
    <source>
        <dbReference type="Proteomes" id="UP000198956"/>
    </source>
</evidence>
<dbReference type="Gene3D" id="1.10.10.10">
    <property type="entry name" value="Winged helix-like DNA-binding domain superfamily/Winged helix DNA-binding domain"/>
    <property type="match status" value="1"/>
</dbReference>
<evidence type="ECO:0000259" key="5">
    <source>
        <dbReference type="PROSITE" id="PS51078"/>
    </source>
</evidence>
<organism evidence="6 7">
    <name type="scientific">Aneurinibacillus thermoaerophilus</name>
    <dbReference type="NCBI Taxonomy" id="143495"/>
    <lineage>
        <taxon>Bacteria</taxon>
        <taxon>Bacillati</taxon>
        <taxon>Bacillota</taxon>
        <taxon>Bacilli</taxon>
        <taxon>Bacillales</taxon>
        <taxon>Paenibacillaceae</taxon>
        <taxon>Aneurinibacillus group</taxon>
        <taxon>Aneurinibacillus</taxon>
    </lineage>
</organism>
<feature type="domain" description="IclR-ED" evidence="5">
    <location>
        <begin position="65"/>
        <end position="248"/>
    </location>
</feature>
<dbReference type="InterPro" id="IPR005471">
    <property type="entry name" value="Tscrpt_reg_IclR_N"/>
</dbReference>
<evidence type="ECO:0000256" key="3">
    <source>
        <dbReference type="ARBA" id="ARBA00023163"/>
    </source>
</evidence>
<dbReference type="GO" id="GO:0003700">
    <property type="term" value="F:DNA-binding transcription factor activity"/>
    <property type="evidence" value="ECO:0007669"/>
    <property type="project" value="TreeGrafter"/>
</dbReference>
<name>A0A1G8CAK2_ANETH</name>
<proteinExistence type="predicted"/>
<evidence type="ECO:0000256" key="2">
    <source>
        <dbReference type="ARBA" id="ARBA00023125"/>
    </source>
</evidence>
<dbReference type="PROSITE" id="PS51078">
    <property type="entry name" value="ICLR_ED"/>
    <property type="match status" value="1"/>
</dbReference>
<evidence type="ECO:0000256" key="1">
    <source>
        <dbReference type="ARBA" id="ARBA00023015"/>
    </source>
</evidence>
<dbReference type="Pfam" id="PF09339">
    <property type="entry name" value="HTH_IclR"/>
    <property type="match status" value="1"/>
</dbReference>